<accession>A0A8J6Y2U0</accession>
<keyword evidence="1" id="KW-0472">Membrane</keyword>
<dbReference type="EMBL" id="JACXWD010000072">
    <property type="protein sequence ID" value="MBD3869287.1"/>
    <property type="molecule type" value="Genomic_DNA"/>
</dbReference>
<keyword evidence="1" id="KW-1133">Transmembrane helix</keyword>
<proteinExistence type="predicted"/>
<keyword evidence="1" id="KW-0812">Transmembrane</keyword>
<gene>
    <name evidence="2" type="primary">nrfD</name>
    <name evidence="2" type="ORF">IFK94_14295</name>
</gene>
<feature type="non-terminal residue" evidence="2">
    <location>
        <position position="85"/>
    </location>
</feature>
<organism evidence="2 3">
    <name type="scientific">Candidatus Polarisedimenticola svalbardensis</name>
    <dbReference type="NCBI Taxonomy" id="2886004"/>
    <lineage>
        <taxon>Bacteria</taxon>
        <taxon>Pseudomonadati</taxon>
        <taxon>Acidobacteriota</taxon>
        <taxon>Candidatus Polarisedimenticolia</taxon>
        <taxon>Candidatus Polarisedimenticolales</taxon>
        <taxon>Candidatus Polarisedimenticolaceae</taxon>
        <taxon>Candidatus Polarisedimenticola</taxon>
    </lineage>
</organism>
<name>A0A8J6Y2U0_9BACT</name>
<feature type="transmembrane region" description="Helical" evidence="1">
    <location>
        <begin position="7"/>
        <end position="28"/>
    </location>
</feature>
<evidence type="ECO:0000313" key="2">
    <source>
        <dbReference type="EMBL" id="MBD3869287.1"/>
    </source>
</evidence>
<dbReference type="Proteomes" id="UP000648239">
    <property type="component" value="Unassembled WGS sequence"/>
</dbReference>
<dbReference type="AlphaFoldDB" id="A0A8J6Y2U0"/>
<reference evidence="2 3" key="1">
    <citation type="submission" date="2020-08" db="EMBL/GenBank/DDBJ databases">
        <title>Acidobacteriota in marine sediments use diverse sulfur dissimilation pathways.</title>
        <authorList>
            <person name="Wasmund K."/>
        </authorList>
    </citation>
    <scope>NUCLEOTIDE SEQUENCE [LARGE SCALE GENOMIC DNA]</scope>
    <source>
        <strain evidence="2">MAG AM4</strain>
    </source>
</reference>
<evidence type="ECO:0000313" key="3">
    <source>
        <dbReference type="Proteomes" id="UP000648239"/>
    </source>
</evidence>
<protein>
    <submittedName>
        <fullName evidence="2">Polysulfide reductase NrfD</fullName>
    </submittedName>
</protein>
<sequence length="85" mass="9654">MTLKGNWAYHSWMAFLAVLVVSGGFAYWRQFTEGLILTNMRDQVSWAFYIGNFTFLVGVAAAAVLLVIPAYVYNWKPIREIAIFG</sequence>
<evidence type="ECO:0000256" key="1">
    <source>
        <dbReference type="SAM" id="Phobius"/>
    </source>
</evidence>
<comment type="caution">
    <text evidence="2">The sequence shown here is derived from an EMBL/GenBank/DDBJ whole genome shotgun (WGS) entry which is preliminary data.</text>
</comment>
<feature type="transmembrane region" description="Helical" evidence="1">
    <location>
        <begin position="48"/>
        <end position="73"/>
    </location>
</feature>